<dbReference type="Proteomes" id="UP001596978">
    <property type="component" value="Unassembled WGS sequence"/>
</dbReference>
<organism evidence="2 3">
    <name type="scientific">Sungkyunkwania multivorans</name>
    <dbReference type="NCBI Taxonomy" id="1173618"/>
    <lineage>
        <taxon>Bacteria</taxon>
        <taxon>Pseudomonadati</taxon>
        <taxon>Bacteroidota</taxon>
        <taxon>Flavobacteriia</taxon>
        <taxon>Flavobacteriales</taxon>
        <taxon>Flavobacteriaceae</taxon>
        <taxon>Sungkyunkwania</taxon>
    </lineage>
</organism>
<feature type="transmembrane region" description="Helical" evidence="1">
    <location>
        <begin position="223"/>
        <end position="241"/>
    </location>
</feature>
<keyword evidence="1" id="KW-0812">Transmembrane</keyword>
<reference evidence="3" key="1">
    <citation type="journal article" date="2019" name="Int. J. Syst. Evol. Microbiol.">
        <title>The Global Catalogue of Microorganisms (GCM) 10K type strain sequencing project: providing services to taxonomists for standard genome sequencing and annotation.</title>
        <authorList>
            <consortium name="The Broad Institute Genomics Platform"/>
            <consortium name="The Broad Institute Genome Sequencing Center for Infectious Disease"/>
            <person name="Wu L."/>
            <person name="Ma J."/>
        </authorList>
    </citation>
    <scope>NUCLEOTIDE SEQUENCE [LARGE SCALE GENOMIC DNA]</scope>
    <source>
        <strain evidence="3">CCUG 62952</strain>
    </source>
</reference>
<keyword evidence="1" id="KW-1133">Transmembrane helix</keyword>
<evidence type="ECO:0000256" key="1">
    <source>
        <dbReference type="SAM" id="Phobius"/>
    </source>
</evidence>
<feature type="transmembrane region" description="Helical" evidence="1">
    <location>
        <begin position="137"/>
        <end position="162"/>
    </location>
</feature>
<feature type="transmembrane region" description="Helical" evidence="1">
    <location>
        <begin position="196"/>
        <end position="217"/>
    </location>
</feature>
<name>A0ABW3D0X2_9FLAO</name>
<accession>A0ABW3D0X2</accession>
<dbReference type="EMBL" id="JBHTJH010000010">
    <property type="protein sequence ID" value="MFD0862725.1"/>
    <property type="molecule type" value="Genomic_DNA"/>
</dbReference>
<sequence length="277" mass="31131">MKTLTDHTLIYDKDCPMCVGYTSAFIKTGMLDNNGREAFSEMSSQTQAVLSIEKAADEIALVDRTTGNVLYGIDSMLKVIGNAIPLVAIVGHWRPINFLLKKIYKFISYNRKVIIPNMPRPNNTLQCVPTFNYTYRWLFIIVATIFTGLILNSYGNVLAAFLPTAGLSRELSIASGQIAFQALILQSFSRKTIVNYLGNMTTISLGGSLLLSVYLLFNSFISLTPFIGLLWFGIVFTLMLIEHIRRVKLLGLPSLLTISWVLYRCLVLILIYFDSYH</sequence>
<comment type="caution">
    <text evidence="2">The sequence shown here is derived from an EMBL/GenBank/DDBJ whole genome shotgun (WGS) entry which is preliminary data.</text>
</comment>
<protein>
    <submittedName>
        <fullName evidence="2">DCC1-like thiol-disulfide oxidoreductase family protein</fullName>
    </submittedName>
</protein>
<proteinExistence type="predicted"/>
<feature type="transmembrane region" description="Helical" evidence="1">
    <location>
        <begin position="253"/>
        <end position="273"/>
    </location>
</feature>
<keyword evidence="1" id="KW-0472">Membrane</keyword>
<dbReference type="Pfam" id="PF04134">
    <property type="entry name" value="DCC1-like"/>
    <property type="match status" value="1"/>
</dbReference>
<dbReference type="RefSeq" id="WP_386408122.1">
    <property type="nucleotide sequence ID" value="NZ_JBHTJH010000010.1"/>
</dbReference>
<gene>
    <name evidence="2" type="ORF">ACFQ1M_10965</name>
</gene>
<evidence type="ECO:0000313" key="2">
    <source>
        <dbReference type="EMBL" id="MFD0862725.1"/>
    </source>
</evidence>
<dbReference type="InterPro" id="IPR007263">
    <property type="entry name" value="DCC1-like"/>
</dbReference>
<evidence type="ECO:0000313" key="3">
    <source>
        <dbReference type="Proteomes" id="UP001596978"/>
    </source>
</evidence>
<keyword evidence="3" id="KW-1185">Reference proteome</keyword>